<comment type="caution">
    <text evidence="14">The sequence shown here is derived from an EMBL/GenBank/DDBJ whole genome shotgun (WGS) entry which is preliminary data.</text>
</comment>
<comment type="subcellular location">
    <subcellularLocation>
        <location evidence="1">Membrane</location>
        <topology evidence="1">Multi-pass membrane protein</topology>
    </subcellularLocation>
</comment>
<dbReference type="InParanoid" id="A0A369K662"/>
<dbReference type="GO" id="GO:0000293">
    <property type="term" value="F:ferric-chelate reductase activity"/>
    <property type="evidence" value="ECO:0007669"/>
    <property type="project" value="UniProtKB-ARBA"/>
</dbReference>
<evidence type="ECO:0000256" key="4">
    <source>
        <dbReference type="ARBA" id="ARBA00022692"/>
    </source>
</evidence>
<feature type="transmembrane region" description="Helical" evidence="12">
    <location>
        <begin position="214"/>
        <end position="232"/>
    </location>
</feature>
<evidence type="ECO:0000256" key="2">
    <source>
        <dbReference type="ARBA" id="ARBA00006278"/>
    </source>
</evidence>
<proteinExistence type="inferred from homology"/>
<dbReference type="EMBL" id="LUEZ02000009">
    <property type="protein sequence ID" value="RDB30109.1"/>
    <property type="molecule type" value="Genomic_DNA"/>
</dbReference>
<evidence type="ECO:0000256" key="3">
    <source>
        <dbReference type="ARBA" id="ARBA00022448"/>
    </source>
</evidence>
<evidence type="ECO:0000256" key="11">
    <source>
        <dbReference type="SAM" id="MobiDB-lite"/>
    </source>
</evidence>
<feature type="transmembrane region" description="Helical" evidence="12">
    <location>
        <begin position="244"/>
        <end position="263"/>
    </location>
</feature>
<keyword evidence="3" id="KW-0813">Transport</keyword>
<dbReference type="InterPro" id="IPR017927">
    <property type="entry name" value="FAD-bd_FR_type"/>
</dbReference>
<feature type="domain" description="FAD-binding FR-type" evidence="13">
    <location>
        <begin position="300"/>
        <end position="436"/>
    </location>
</feature>
<keyword evidence="10" id="KW-0325">Glycoprotein</keyword>
<evidence type="ECO:0000256" key="9">
    <source>
        <dbReference type="ARBA" id="ARBA00023136"/>
    </source>
</evidence>
<keyword evidence="9 12" id="KW-0472">Membrane</keyword>
<name>A0A369K662_HYPMA</name>
<dbReference type="OrthoDB" id="4494341at2759"/>
<organism evidence="14 15">
    <name type="scientific">Hypsizygus marmoreus</name>
    <name type="common">White beech mushroom</name>
    <name type="synonym">Agaricus marmoreus</name>
    <dbReference type="NCBI Taxonomy" id="39966"/>
    <lineage>
        <taxon>Eukaryota</taxon>
        <taxon>Fungi</taxon>
        <taxon>Dikarya</taxon>
        <taxon>Basidiomycota</taxon>
        <taxon>Agaricomycotina</taxon>
        <taxon>Agaricomycetes</taxon>
        <taxon>Agaricomycetidae</taxon>
        <taxon>Agaricales</taxon>
        <taxon>Tricholomatineae</taxon>
        <taxon>Lyophyllaceae</taxon>
        <taxon>Hypsizygus</taxon>
    </lineage>
</organism>
<feature type="region of interest" description="Disordered" evidence="11">
    <location>
        <begin position="522"/>
        <end position="543"/>
    </location>
</feature>
<sequence>MASPSLDYNVLAVPMASQTPDPDRAIRIAQAFEYPNRAWYCIAAFIGFVSVCHFVALLYRIQRRPLPPNAQSRGPIVFRRLPAAVMNAFRALAFRWTIPIGRSYTLNVAEVFLTAAYIVILFVWSLVNSTNTKGLKFDPKYWANTAGNIASSQLPLMTALGMKNNIISWLTGVSFDKLNYLHRMSARVLCILMWLHGAGRMKLGLAGRVAWVNPWVQCGMLATTSLTLLSIVSIRPLRERNYEVFLAVHFLLSFICVLAAYFHAQGLELGYYIWPAFLIWGLDRLLRAVRIVAFNSGYFRKNFADQNAHIDVLSPHFVRITLHRPGYLHWLPGQSAYLTMPSVSAFPFEAHPFTISTIDSPSETTDSPSETPVNEKAEHPLDEASSGSRIVTSSLKKLTFLVRVRSGFTKNLLNAAEKDAPTKVILDGPYSSPPLLKGFETVVLIAGGSGVAFTLPLLLDSIHRAKRGSSACRKIVFLWAIRDASHMGWISDALLPALQHAPSTTIVDVRVFVTSVKEDASSWDDDSVEGNVEKRTERAGKSDTNALDHPAVRIQQGRPDLKHLLEAEINDSHGAISVNVCGTHALADATRSALRAPRFLDVLKGGPTVTLHVEAFGNV</sequence>
<keyword evidence="8" id="KW-0406">Ion transport</keyword>
<evidence type="ECO:0000256" key="1">
    <source>
        <dbReference type="ARBA" id="ARBA00004141"/>
    </source>
</evidence>
<protein>
    <submittedName>
        <fullName evidence="14">Ferric/cupric reductase transmembrane component 1</fullName>
    </submittedName>
</protein>
<dbReference type="STRING" id="39966.A0A369K662"/>
<feature type="compositionally biased region" description="Basic and acidic residues" evidence="11">
    <location>
        <begin position="531"/>
        <end position="541"/>
    </location>
</feature>
<dbReference type="SFLD" id="SFLDS00052">
    <property type="entry name" value="Ferric_Reductase_Domain"/>
    <property type="match status" value="1"/>
</dbReference>
<dbReference type="AlphaFoldDB" id="A0A369K662"/>
<evidence type="ECO:0000259" key="13">
    <source>
        <dbReference type="PROSITE" id="PS51384"/>
    </source>
</evidence>
<feature type="region of interest" description="Disordered" evidence="11">
    <location>
        <begin position="358"/>
        <end position="385"/>
    </location>
</feature>
<keyword evidence="6 12" id="KW-1133">Transmembrane helix</keyword>
<accession>A0A369K662</accession>
<feature type="compositionally biased region" description="Basic and acidic residues" evidence="11">
    <location>
        <begin position="373"/>
        <end position="382"/>
    </location>
</feature>
<dbReference type="InterPro" id="IPR013121">
    <property type="entry name" value="Fe_red_NAD-bd_6"/>
</dbReference>
<evidence type="ECO:0000313" key="15">
    <source>
        <dbReference type="Proteomes" id="UP000076154"/>
    </source>
</evidence>
<dbReference type="CDD" id="cd06186">
    <property type="entry name" value="NOX_Duox_like_FAD_NADP"/>
    <property type="match status" value="1"/>
</dbReference>
<dbReference type="SFLD" id="SFLDG01168">
    <property type="entry name" value="Ferric_reductase_subgroup_(FRE"/>
    <property type="match status" value="1"/>
</dbReference>
<keyword evidence="5" id="KW-0249">Electron transport</keyword>
<dbReference type="InterPro" id="IPR013130">
    <property type="entry name" value="Fe3_Rdtase_TM_dom"/>
</dbReference>
<dbReference type="GO" id="GO:0006879">
    <property type="term" value="P:intracellular iron ion homeostasis"/>
    <property type="evidence" value="ECO:0007669"/>
    <property type="project" value="TreeGrafter"/>
</dbReference>
<dbReference type="PANTHER" id="PTHR32361">
    <property type="entry name" value="FERRIC/CUPRIC REDUCTASE TRANSMEMBRANE COMPONENT"/>
    <property type="match status" value="1"/>
</dbReference>
<dbReference type="GO" id="GO:0005886">
    <property type="term" value="C:plasma membrane"/>
    <property type="evidence" value="ECO:0007669"/>
    <property type="project" value="TreeGrafter"/>
</dbReference>
<dbReference type="Gene3D" id="3.40.50.80">
    <property type="entry name" value="Nucleotide-binding domain of ferredoxin-NADP reductase (FNR) module"/>
    <property type="match status" value="1"/>
</dbReference>
<dbReference type="Pfam" id="PF01794">
    <property type="entry name" value="Ferric_reduct"/>
    <property type="match status" value="1"/>
</dbReference>
<dbReference type="GO" id="GO:0006826">
    <property type="term" value="P:iron ion transport"/>
    <property type="evidence" value="ECO:0007669"/>
    <property type="project" value="TreeGrafter"/>
</dbReference>
<feature type="transmembrane region" description="Helical" evidence="12">
    <location>
        <begin position="104"/>
        <end position="127"/>
    </location>
</feature>
<evidence type="ECO:0000256" key="6">
    <source>
        <dbReference type="ARBA" id="ARBA00022989"/>
    </source>
</evidence>
<reference evidence="14" key="1">
    <citation type="submission" date="2018-04" db="EMBL/GenBank/DDBJ databases">
        <title>Whole genome sequencing of Hypsizygus marmoreus.</title>
        <authorList>
            <person name="Choi I.-G."/>
            <person name="Min B."/>
            <person name="Kim J.-G."/>
            <person name="Kim S."/>
            <person name="Oh Y.-L."/>
            <person name="Kong W.-S."/>
            <person name="Park H."/>
            <person name="Jeong J."/>
            <person name="Song E.-S."/>
        </authorList>
    </citation>
    <scope>NUCLEOTIDE SEQUENCE [LARGE SCALE GENOMIC DNA]</scope>
    <source>
        <strain evidence="14">51987-8</strain>
    </source>
</reference>
<evidence type="ECO:0000256" key="10">
    <source>
        <dbReference type="ARBA" id="ARBA00023180"/>
    </source>
</evidence>
<evidence type="ECO:0000256" key="12">
    <source>
        <dbReference type="SAM" id="Phobius"/>
    </source>
</evidence>
<dbReference type="GO" id="GO:0015677">
    <property type="term" value="P:copper ion import"/>
    <property type="evidence" value="ECO:0007669"/>
    <property type="project" value="TreeGrafter"/>
</dbReference>
<keyword evidence="15" id="KW-1185">Reference proteome</keyword>
<dbReference type="SUPFAM" id="SSF52343">
    <property type="entry name" value="Ferredoxin reductase-like, C-terminal NADP-linked domain"/>
    <property type="match status" value="1"/>
</dbReference>
<evidence type="ECO:0000256" key="5">
    <source>
        <dbReference type="ARBA" id="ARBA00022982"/>
    </source>
</evidence>
<dbReference type="PANTHER" id="PTHR32361:SF9">
    <property type="entry name" value="FERRIC REDUCTASE TRANSMEMBRANE COMPONENT 3-RELATED"/>
    <property type="match status" value="1"/>
</dbReference>
<keyword evidence="4 12" id="KW-0812">Transmembrane</keyword>
<feature type="compositionally biased region" description="Low complexity" evidence="11">
    <location>
        <begin position="358"/>
        <end position="371"/>
    </location>
</feature>
<comment type="similarity">
    <text evidence="2">Belongs to the ferric reductase (FRE) family.</text>
</comment>
<dbReference type="InterPro" id="IPR013112">
    <property type="entry name" value="FAD-bd_8"/>
</dbReference>
<dbReference type="Pfam" id="PF08030">
    <property type="entry name" value="NAD_binding_6"/>
    <property type="match status" value="1"/>
</dbReference>
<dbReference type="InterPro" id="IPR039261">
    <property type="entry name" value="FNR_nucleotide-bd"/>
</dbReference>
<evidence type="ECO:0000313" key="14">
    <source>
        <dbReference type="EMBL" id="RDB30109.1"/>
    </source>
</evidence>
<keyword evidence="7" id="KW-0560">Oxidoreductase</keyword>
<evidence type="ECO:0000256" key="8">
    <source>
        <dbReference type="ARBA" id="ARBA00023065"/>
    </source>
</evidence>
<dbReference type="Pfam" id="PF08022">
    <property type="entry name" value="FAD_binding_8"/>
    <property type="match status" value="1"/>
</dbReference>
<dbReference type="Proteomes" id="UP000076154">
    <property type="component" value="Unassembled WGS sequence"/>
</dbReference>
<gene>
    <name evidence="14" type="primary">FRE1_2</name>
    <name evidence="14" type="ORF">Hypma_013947</name>
</gene>
<feature type="transmembrane region" description="Helical" evidence="12">
    <location>
        <begin position="37"/>
        <end position="59"/>
    </location>
</feature>
<evidence type="ECO:0000256" key="7">
    <source>
        <dbReference type="ARBA" id="ARBA00023002"/>
    </source>
</evidence>
<dbReference type="InterPro" id="IPR051410">
    <property type="entry name" value="Ferric/Cupric_Reductase"/>
</dbReference>
<dbReference type="PROSITE" id="PS51384">
    <property type="entry name" value="FAD_FR"/>
    <property type="match status" value="1"/>
</dbReference>